<accession>A0A2M9CZG0</accession>
<dbReference type="RefSeq" id="WP_157802455.1">
    <property type="nucleotide sequence ID" value="NZ_BOOX01000004.1"/>
</dbReference>
<name>A0A2M9CZG0_9CELL</name>
<evidence type="ECO:0000313" key="2">
    <source>
        <dbReference type="Proteomes" id="UP000231693"/>
    </source>
</evidence>
<protein>
    <submittedName>
        <fullName evidence="1">Uncharacterized protein</fullName>
    </submittedName>
</protein>
<organism evidence="1 2">
    <name type="scientific">Sediminihabitans luteus</name>
    <dbReference type="NCBI Taxonomy" id="1138585"/>
    <lineage>
        <taxon>Bacteria</taxon>
        <taxon>Bacillati</taxon>
        <taxon>Actinomycetota</taxon>
        <taxon>Actinomycetes</taxon>
        <taxon>Micrococcales</taxon>
        <taxon>Cellulomonadaceae</taxon>
        <taxon>Sediminihabitans</taxon>
    </lineage>
</organism>
<gene>
    <name evidence="1" type="ORF">CLV28_0528</name>
</gene>
<dbReference type="OrthoDB" id="10015093at2"/>
<reference evidence="1 2" key="1">
    <citation type="submission" date="2017-11" db="EMBL/GenBank/DDBJ databases">
        <title>Genomic Encyclopedia of Archaeal and Bacterial Type Strains, Phase II (KMG-II): From Individual Species to Whole Genera.</title>
        <authorList>
            <person name="Goeker M."/>
        </authorList>
    </citation>
    <scope>NUCLEOTIDE SEQUENCE [LARGE SCALE GENOMIC DNA]</scope>
    <source>
        <strain evidence="1 2">DSM 25478</strain>
    </source>
</reference>
<comment type="caution">
    <text evidence="1">The sequence shown here is derived from an EMBL/GenBank/DDBJ whole genome shotgun (WGS) entry which is preliminary data.</text>
</comment>
<proteinExistence type="predicted"/>
<dbReference type="EMBL" id="PGFE01000001">
    <property type="protein sequence ID" value="PJJ77309.1"/>
    <property type="molecule type" value="Genomic_DNA"/>
</dbReference>
<evidence type="ECO:0000313" key="1">
    <source>
        <dbReference type="EMBL" id="PJJ77309.1"/>
    </source>
</evidence>
<sequence length="264" mass="27297">MPGSLVDRGRAALSGAGSARASVSALGRRVRAPGGLLGPVAPAVGVPAAPDDVLVRDVGEVARLLPRSVVLSTSLVRGDVGTLGWTGRMYGVGAPESVALVRVVPPPRESRASSAARLAVDLAVDTLANSYGGDDDPAPVELIGTDGQVLLRSTPARRRRGDRTIRDVSLADGTVIAHVVAPAGTHGPWEVVPVVGAAAEPIRADPQVLHPSRPSAARAWRGSRELASVRTEGKERLLTLGDPRSDDEALLVWSAALSWWSGTV</sequence>
<dbReference type="AlphaFoldDB" id="A0A2M9CZG0"/>
<dbReference type="Proteomes" id="UP000231693">
    <property type="component" value="Unassembled WGS sequence"/>
</dbReference>
<keyword evidence="2" id="KW-1185">Reference proteome</keyword>